<evidence type="ECO:0000313" key="1">
    <source>
        <dbReference type="EMBL" id="HFM97388.1"/>
    </source>
</evidence>
<accession>A0A7C3KDG2</accession>
<reference evidence="1" key="1">
    <citation type="journal article" date="2020" name="mSystems">
        <title>Genome- and Community-Level Interaction Insights into Carbon Utilization and Element Cycling Functions of Hydrothermarchaeota in Hydrothermal Sediment.</title>
        <authorList>
            <person name="Zhou Z."/>
            <person name="Liu Y."/>
            <person name="Xu W."/>
            <person name="Pan J."/>
            <person name="Luo Z.H."/>
            <person name="Li M."/>
        </authorList>
    </citation>
    <scope>NUCLEOTIDE SEQUENCE [LARGE SCALE GENOMIC DNA]</scope>
    <source>
        <strain evidence="1">SpSt-418</strain>
    </source>
</reference>
<proteinExistence type="predicted"/>
<protein>
    <submittedName>
        <fullName evidence="1">Uncharacterized protein</fullName>
    </submittedName>
</protein>
<name>A0A7C3KDG2_9CYAN</name>
<dbReference type="AlphaFoldDB" id="A0A7C3KDG2"/>
<sequence length="74" mass="8107">MQAIKTIDDQHLRDCAMVGTIARLEGATAGKRYLQNHGKGTTSLIAAQAASDQRFRQVIDEFDTKRSDLANSCP</sequence>
<organism evidence="1">
    <name type="scientific">Oscillatoriales cyanobacterium SpSt-418</name>
    <dbReference type="NCBI Taxonomy" id="2282169"/>
    <lineage>
        <taxon>Bacteria</taxon>
        <taxon>Bacillati</taxon>
        <taxon>Cyanobacteriota</taxon>
        <taxon>Cyanophyceae</taxon>
        <taxon>Oscillatoriophycideae</taxon>
        <taxon>Oscillatoriales</taxon>
    </lineage>
</organism>
<gene>
    <name evidence="1" type="ORF">ENR64_06400</name>
</gene>
<dbReference type="EMBL" id="DSRU01000076">
    <property type="protein sequence ID" value="HFM97388.1"/>
    <property type="molecule type" value="Genomic_DNA"/>
</dbReference>
<comment type="caution">
    <text evidence="1">The sequence shown here is derived from an EMBL/GenBank/DDBJ whole genome shotgun (WGS) entry which is preliminary data.</text>
</comment>